<comment type="cofactor">
    <cofactor evidence="1">
        <name>FAD</name>
        <dbReference type="ChEBI" id="CHEBI:57692"/>
    </cofactor>
</comment>
<reference evidence="6 7" key="1">
    <citation type="submission" date="2020-10" db="EMBL/GenBank/DDBJ databases">
        <title>The Coptis chinensis genome and diversification of protoberbering-type alkaloids.</title>
        <authorList>
            <person name="Wang B."/>
            <person name="Shu S."/>
            <person name="Song C."/>
            <person name="Liu Y."/>
        </authorList>
    </citation>
    <scope>NUCLEOTIDE SEQUENCE [LARGE SCALE GENOMIC DNA]</scope>
    <source>
        <strain evidence="6">HL-2020</strain>
        <tissue evidence="6">Leaf</tissue>
    </source>
</reference>
<gene>
    <name evidence="6" type="ORF">IFM89_003800</name>
</gene>
<dbReference type="Proteomes" id="UP000631114">
    <property type="component" value="Unassembled WGS sequence"/>
</dbReference>
<evidence type="ECO:0000259" key="5">
    <source>
        <dbReference type="Pfam" id="PF00667"/>
    </source>
</evidence>
<keyword evidence="3" id="KW-0274">FAD</keyword>
<keyword evidence="2" id="KW-0285">Flavoprotein</keyword>
<proteinExistence type="predicted"/>
<feature type="non-terminal residue" evidence="6">
    <location>
        <position position="1"/>
    </location>
</feature>
<feature type="domain" description="Sulfite reductase [NADPH] flavoprotein alpha-component-like FAD-binding" evidence="5">
    <location>
        <begin position="35"/>
        <end position="164"/>
    </location>
</feature>
<dbReference type="Gene3D" id="1.20.990.10">
    <property type="entry name" value="NADPH-cytochrome p450 Reductase, Chain A, domain 3"/>
    <property type="match status" value="1"/>
</dbReference>
<dbReference type="OrthoDB" id="1734869at2759"/>
<dbReference type="GO" id="GO:0010181">
    <property type="term" value="F:FMN binding"/>
    <property type="evidence" value="ECO:0007669"/>
    <property type="project" value="TreeGrafter"/>
</dbReference>
<evidence type="ECO:0000313" key="7">
    <source>
        <dbReference type="Proteomes" id="UP000631114"/>
    </source>
</evidence>
<organism evidence="6 7">
    <name type="scientific">Coptis chinensis</name>
    <dbReference type="NCBI Taxonomy" id="261450"/>
    <lineage>
        <taxon>Eukaryota</taxon>
        <taxon>Viridiplantae</taxon>
        <taxon>Streptophyta</taxon>
        <taxon>Embryophyta</taxon>
        <taxon>Tracheophyta</taxon>
        <taxon>Spermatophyta</taxon>
        <taxon>Magnoliopsida</taxon>
        <taxon>Ranunculales</taxon>
        <taxon>Ranunculaceae</taxon>
        <taxon>Coptidoideae</taxon>
        <taxon>Coptis</taxon>
    </lineage>
</organism>
<accession>A0A835LZ11</accession>
<keyword evidence="4" id="KW-0560">Oxidoreductase</keyword>
<dbReference type="SUPFAM" id="SSF63380">
    <property type="entry name" value="Riboflavin synthase domain-like"/>
    <property type="match status" value="1"/>
</dbReference>
<dbReference type="GO" id="GO:0005829">
    <property type="term" value="C:cytosol"/>
    <property type="evidence" value="ECO:0007669"/>
    <property type="project" value="TreeGrafter"/>
</dbReference>
<keyword evidence="7" id="KW-1185">Reference proteome</keyword>
<dbReference type="InterPro" id="IPR003097">
    <property type="entry name" value="CysJ-like_FAD-binding"/>
</dbReference>
<name>A0A835LZ11_9MAGN</name>
<evidence type="ECO:0000256" key="3">
    <source>
        <dbReference type="ARBA" id="ARBA00022827"/>
    </source>
</evidence>
<protein>
    <recommendedName>
        <fullName evidence="5">Sulfite reductase [NADPH] flavoprotein alpha-component-like FAD-binding domain-containing protein</fullName>
    </recommendedName>
</protein>
<dbReference type="EMBL" id="JADFTS010000003">
    <property type="protein sequence ID" value="KAF9612790.1"/>
    <property type="molecule type" value="Genomic_DNA"/>
</dbReference>
<evidence type="ECO:0000256" key="2">
    <source>
        <dbReference type="ARBA" id="ARBA00022630"/>
    </source>
</evidence>
<dbReference type="PANTHER" id="PTHR19384">
    <property type="entry name" value="NITRIC OXIDE SYNTHASE-RELATED"/>
    <property type="match status" value="1"/>
</dbReference>
<evidence type="ECO:0000256" key="4">
    <source>
        <dbReference type="ARBA" id="ARBA00023002"/>
    </source>
</evidence>
<dbReference type="InterPro" id="IPR017938">
    <property type="entry name" value="Riboflavin_synthase-like_b-brl"/>
</dbReference>
<dbReference type="AlphaFoldDB" id="A0A835LZ11"/>
<dbReference type="GO" id="GO:0050660">
    <property type="term" value="F:flavin adenine dinucleotide binding"/>
    <property type="evidence" value="ECO:0007669"/>
    <property type="project" value="TreeGrafter"/>
</dbReference>
<evidence type="ECO:0000313" key="6">
    <source>
        <dbReference type="EMBL" id="KAF9612790.1"/>
    </source>
</evidence>
<comment type="caution">
    <text evidence="6">The sequence shown here is derived from an EMBL/GenBank/DDBJ whole genome shotgun (WGS) entry which is preliminary data.</text>
</comment>
<dbReference type="PANTHER" id="PTHR19384:SF17">
    <property type="entry name" value="NADPH--CYTOCHROME P450 REDUCTASE"/>
    <property type="match status" value="1"/>
</dbReference>
<dbReference type="InterPro" id="IPR023173">
    <property type="entry name" value="NADPH_Cyt_P450_Rdtase_alpha"/>
</dbReference>
<dbReference type="GO" id="GO:0003958">
    <property type="term" value="F:NADPH-hemoprotein reductase activity"/>
    <property type="evidence" value="ECO:0007669"/>
    <property type="project" value="TreeGrafter"/>
</dbReference>
<sequence>GLFAFAVYCFVQQTQGKTKTIVRVLNWIMFSPYILRYETGDHVGVYAENSIEYVEEPKSLLGYSPDTYFSIHVGNEDGTPHAGSSLAPPFPSPCTLRTSLIRYADMLIFSILLQSEADRLRNLASPAGKDEYVHWIVASQRSLLEVMDEFPSAKSPLGVFFAVIAPRL</sequence>
<evidence type="ECO:0000256" key="1">
    <source>
        <dbReference type="ARBA" id="ARBA00001974"/>
    </source>
</evidence>
<dbReference type="Pfam" id="PF00667">
    <property type="entry name" value="FAD_binding_1"/>
    <property type="match status" value="1"/>
</dbReference>